<keyword evidence="1" id="KW-0472">Membrane</keyword>
<gene>
    <name evidence="2" type="ORF">HJG60_011461</name>
</gene>
<dbReference type="AlphaFoldDB" id="A0A833ZY03"/>
<evidence type="ECO:0000256" key="1">
    <source>
        <dbReference type="SAM" id="Phobius"/>
    </source>
</evidence>
<feature type="transmembrane region" description="Helical" evidence="1">
    <location>
        <begin position="60"/>
        <end position="82"/>
    </location>
</feature>
<evidence type="ECO:0000313" key="3">
    <source>
        <dbReference type="Proteomes" id="UP000664940"/>
    </source>
</evidence>
<comment type="caution">
    <text evidence="2">The sequence shown here is derived from an EMBL/GenBank/DDBJ whole genome shotgun (WGS) entry which is preliminary data.</text>
</comment>
<keyword evidence="1" id="KW-1133">Transmembrane helix</keyword>
<keyword evidence="1" id="KW-0812">Transmembrane</keyword>
<protein>
    <submittedName>
        <fullName evidence="2">Uncharacterized protein</fullName>
    </submittedName>
</protein>
<dbReference type="Proteomes" id="UP000664940">
    <property type="component" value="Unassembled WGS sequence"/>
</dbReference>
<evidence type="ECO:0000313" key="2">
    <source>
        <dbReference type="EMBL" id="KAF6099695.1"/>
    </source>
</evidence>
<feature type="transmembrane region" description="Helical" evidence="1">
    <location>
        <begin position="128"/>
        <end position="146"/>
    </location>
</feature>
<dbReference type="EMBL" id="JABVXQ010000007">
    <property type="protein sequence ID" value="KAF6099695.1"/>
    <property type="molecule type" value="Genomic_DNA"/>
</dbReference>
<organism evidence="2 3">
    <name type="scientific">Phyllostomus discolor</name>
    <name type="common">pale spear-nosed bat</name>
    <dbReference type="NCBI Taxonomy" id="89673"/>
    <lineage>
        <taxon>Eukaryota</taxon>
        <taxon>Metazoa</taxon>
        <taxon>Chordata</taxon>
        <taxon>Craniata</taxon>
        <taxon>Vertebrata</taxon>
        <taxon>Euteleostomi</taxon>
        <taxon>Mammalia</taxon>
        <taxon>Eutheria</taxon>
        <taxon>Laurasiatheria</taxon>
        <taxon>Chiroptera</taxon>
        <taxon>Yangochiroptera</taxon>
        <taxon>Phyllostomidae</taxon>
        <taxon>Phyllostominae</taxon>
        <taxon>Phyllostomus</taxon>
    </lineage>
</organism>
<sequence>MLSIFSYVAGSFVHPPWRNVWFISFVHFLIGLSVFPEWSRVSCLYILEIKPLSESIIGKYVFPYSWFPFYFAVFFSHAEAFYFDEIHLFIPSFMSLALGDIPVKTLLHGISEIFLPISSCMTFIVSRLIFKSFIHLGFIFVYKLVVEFRFFASSCPALPTPFVEEAILIPFYVSVPFVKYLLTIETWVYFCAFYCVPLISVSVLMPVPDCFN</sequence>
<accession>A0A833ZY03</accession>
<reference evidence="2 3" key="1">
    <citation type="journal article" date="2020" name="Nature">
        <title>Six reference-quality genomes reveal evolution of bat adaptations.</title>
        <authorList>
            <person name="Jebb D."/>
            <person name="Huang Z."/>
            <person name="Pippel M."/>
            <person name="Hughes G.M."/>
            <person name="Lavrichenko K."/>
            <person name="Devanna P."/>
            <person name="Winkler S."/>
            <person name="Jermiin L.S."/>
            <person name="Skirmuntt E.C."/>
            <person name="Katzourakis A."/>
            <person name="Burkitt-Gray L."/>
            <person name="Ray D.A."/>
            <person name="Sullivan K.A.M."/>
            <person name="Roscito J.G."/>
            <person name="Kirilenko B.M."/>
            <person name="Davalos L.M."/>
            <person name="Corthals A.P."/>
            <person name="Power M.L."/>
            <person name="Jones G."/>
            <person name="Ransome R.D."/>
            <person name="Dechmann D.K.N."/>
            <person name="Locatelli A.G."/>
            <person name="Puechmaille S.J."/>
            <person name="Fedrigo O."/>
            <person name="Jarvis E.D."/>
            <person name="Hiller M."/>
            <person name="Vernes S.C."/>
            <person name="Myers E.W."/>
            <person name="Teeling E.C."/>
        </authorList>
    </citation>
    <scope>NUCLEOTIDE SEQUENCE [LARGE SCALE GENOMIC DNA]</scope>
    <source>
        <strain evidence="2">Bat1K_MPI-CBG_1</strain>
    </source>
</reference>
<feature type="transmembrane region" description="Helical" evidence="1">
    <location>
        <begin position="20"/>
        <end position="39"/>
    </location>
</feature>
<proteinExistence type="predicted"/>
<name>A0A833ZY03_9CHIR</name>
<feature type="transmembrane region" description="Helical" evidence="1">
    <location>
        <begin position="187"/>
        <end position="207"/>
    </location>
</feature>